<dbReference type="InterPro" id="IPR003583">
    <property type="entry name" value="Hlx-hairpin-Hlx_DNA-bd_motif"/>
</dbReference>
<gene>
    <name evidence="4" type="ORF">ACFO60_02110</name>
</gene>
<feature type="region of interest" description="Disordered" evidence="1">
    <location>
        <begin position="1"/>
        <end position="91"/>
    </location>
</feature>
<dbReference type="InterPro" id="IPR051675">
    <property type="entry name" value="Endo/Exo/Phosphatase_dom_1"/>
</dbReference>
<dbReference type="EMBL" id="JBHSFP010000001">
    <property type="protein sequence ID" value="MFC4529543.1"/>
    <property type="molecule type" value="Genomic_DNA"/>
</dbReference>
<feature type="transmembrane region" description="Helical" evidence="2">
    <location>
        <begin position="123"/>
        <end position="142"/>
    </location>
</feature>
<evidence type="ECO:0000256" key="2">
    <source>
        <dbReference type="SAM" id="Phobius"/>
    </source>
</evidence>
<feature type="domain" description="Helix-hairpin-helix DNA-binding motif class 1" evidence="3">
    <location>
        <begin position="299"/>
        <end position="318"/>
    </location>
</feature>
<dbReference type="Gene3D" id="3.10.560.10">
    <property type="entry name" value="Outer membrane lipoprotein wza domain like"/>
    <property type="match status" value="1"/>
</dbReference>
<keyword evidence="4" id="KW-0238">DNA-binding</keyword>
<organism evidence="4 5">
    <name type="scientific">Sphaerisporangium dianthi</name>
    <dbReference type="NCBI Taxonomy" id="1436120"/>
    <lineage>
        <taxon>Bacteria</taxon>
        <taxon>Bacillati</taxon>
        <taxon>Actinomycetota</taxon>
        <taxon>Actinomycetes</taxon>
        <taxon>Streptosporangiales</taxon>
        <taxon>Streptosporangiaceae</taxon>
        <taxon>Sphaerisporangium</taxon>
    </lineage>
</organism>
<name>A0ABV9C9B0_9ACTN</name>
<keyword evidence="2" id="KW-0812">Transmembrane</keyword>
<evidence type="ECO:0000313" key="5">
    <source>
        <dbReference type="Proteomes" id="UP001596004"/>
    </source>
</evidence>
<dbReference type="SMART" id="SM00278">
    <property type="entry name" value="HhH1"/>
    <property type="match status" value="2"/>
</dbReference>
<dbReference type="PANTHER" id="PTHR21180">
    <property type="entry name" value="ENDONUCLEASE/EXONUCLEASE/PHOSPHATASE FAMILY DOMAIN-CONTAINING PROTEIN 1"/>
    <property type="match status" value="1"/>
</dbReference>
<keyword evidence="2" id="KW-0472">Membrane</keyword>
<dbReference type="Proteomes" id="UP001596004">
    <property type="component" value="Unassembled WGS sequence"/>
</dbReference>
<evidence type="ECO:0000256" key="1">
    <source>
        <dbReference type="SAM" id="MobiDB-lite"/>
    </source>
</evidence>
<dbReference type="RefSeq" id="WP_380836114.1">
    <property type="nucleotide sequence ID" value="NZ_JBHSFP010000001.1"/>
</dbReference>
<dbReference type="GO" id="GO:0003677">
    <property type="term" value="F:DNA binding"/>
    <property type="evidence" value="ECO:0007669"/>
    <property type="project" value="UniProtKB-KW"/>
</dbReference>
<dbReference type="Pfam" id="PF12836">
    <property type="entry name" value="HHH_3"/>
    <property type="match status" value="1"/>
</dbReference>
<feature type="compositionally biased region" description="Basic and acidic residues" evidence="1">
    <location>
        <begin position="1"/>
        <end position="17"/>
    </location>
</feature>
<proteinExistence type="predicted"/>
<dbReference type="PANTHER" id="PTHR21180:SF32">
    <property type="entry name" value="ENDONUCLEASE_EXONUCLEASE_PHOSPHATASE FAMILY DOMAIN-CONTAINING PROTEIN 1"/>
    <property type="match status" value="1"/>
</dbReference>
<keyword evidence="2" id="KW-1133">Transmembrane helix</keyword>
<keyword evidence="5" id="KW-1185">Reference proteome</keyword>
<accession>A0ABV9C9B0</accession>
<feature type="domain" description="Helix-hairpin-helix DNA-binding motif class 1" evidence="3">
    <location>
        <begin position="269"/>
        <end position="288"/>
    </location>
</feature>
<dbReference type="InterPro" id="IPR019554">
    <property type="entry name" value="Soluble_ligand-bd"/>
</dbReference>
<dbReference type="Pfam" id="PF10531">
    <property type="entry name" value="SLBB"/>
    <property type="match status" value="1"/>
</dbReference>
<dbReference type="Gene3D" id="1.10.150.320">
    <property type="entry name" value="Photosystem II 12 kDa extrinsic protein"/>
    <property type="match status" value="1"/>
</dbReference>
<evidence type="ECO:0000259" key="3">
    <source>
        <dbReference type="SMART" id="SM00278"/>
    </source>
</evidence>
<sequence>MRTADRSLRSDAGESRLHALSPLGRHRPPVISAPWHDHADPGLLHPPRSTTTNVPESPAASAEAGVPWGGEGSPAHIGEPTQGEAAPAGRLRSQPMPALSLRARLADLVTEHGARLDPGRPGVRVLVVLGLLAALAAGVYAWQARPEVEPLSPPIPTGASPALASAAPVLASRPASAPQVFVHVTGKVRRPGVITLPGGSRVADAVAAAGGVRAGAKAGALNLARKLIDGEQIVVGQAGGLGLGAGAASSADPAAVPGAPVDLNTATASQLEGLPGVGEVLAGRIIEFRQGHAGFQRIDQLREVTGIGERKFADLRDKVRV</sequence>
<dbReference type="SUPFAM" id="SSF47781">
    <property type="entry name" value="RuvA domain 2-like"/>
    <property type="match status" value="1"/>
</dbReference>
<reference evidence="5" key="1">
    <citation type="journal article" date="2019" name="Int. J. Syst. Evol. Microbiol.">
        <title>The Global Catalogue of Microorganisms (GCM) 10K type strain sequencing project: providing services to taxonomists for standard genome sequencing and annotation.</title>
        <authorList>
            <consortium name="The Broad Institute Genomics Platform"/>
            <consortium name="The Broad Institute Genome Sequencing Center for Infectious Disease"/>
            <person name="Wu L."/>
            <person name="Ma J."/>
        </authorList>
    </citation>
    <scope>NUCLEOTIDE SEQUENCE [LARGE SCALE GENOMIC DNA]</scope>
    <source>
        <strain evidence="5">CGMCC 4.7132</strain>
    </source>
</reference>
<evidence type="ECO:0000313" key="4">
    <source>
        <dbReference type="EMBL" id="MFC4529543.1"/>
    </source>
</evidence>
<comment type="caution">
    <text evidence="4">The sequence shown here is derived from an EMBL/GenBank/DDBJ whole genome shotgun (WGS) entry which is preliminary data.</text>
</comment>
<dbReference type="InterPro" id="IPR010994">
    <property type="entry name" value="RuvA_2-like"/>
</dbReference>
<protein>
    <submittedName>
        <fullName evidence="4">ComEA family DNA-binding protein</fullName>
    </submittedName>
</protein>